<dbReference type="EMBL" id="CP044016">
    <property type="protein sequence ID" value="QES88802.1"/>
    <property type="molecule type" value="Genomic_DNA"/>
</dbReference>
<sequence>MILFLLFCLPTALLSQKVKINGVITTAKNREPLSGVTISSILSGKNIGMSDSSGKYKVSINDADSLLKFYHVGYASFVLNIKNTQSYNVQLVDSSSNLDEVVVVNIGYGTVRKEAITGAVSSISSKDLADFPVGTVADALSGKLAGVSVKRTEGAPGADFTLG</sequence>
<keyword evidence="2" id="KW-0675">Receptor</keyword>
<dbReference type="Gene3D" id="2.170.130.10">
    <property type="entry name" value="TonB-dependent receptor, plug domain"/>
    <property type="match status" value="1"/>
</dbReference>
<dbReference type="Gene3D" id="2.60.40.1120">
    <property type="entry name" value="Carboxypeptidase-like, regulatory domain"/>
    <property type="match status" value="1"/>
</dbReference>
<dbReference type="OrthoDB" id="9805121at2"/>
<accession>A0A5P2G4Q7</accession>
<dbReference type="InterPro" id="IPR012910">
    <property type="entry name" value="Plug_dom"/>
</dbReference>
<name>A0A5P2G4Q7_9BACT</name>
<feature type="domain" description="TonB-dependent receptor plug" evidence="1">
    <location>
        <begin position="113"/>
        <end position="158"/>
    </location>
</feature>
<dbReference type="InterPro" id="IPR037066">
    <property type="entry name" value="Plug_dom_sf"/>
</dbReference>
<dbReference type="Proteomes" id="UP000292424">
    <property type="component" value="Chromosome"/>
</dbReference>
<dbReference type="SUPFAM" id="SSF49464">
    <property type="entry name" value="Carboxypeptidase regulatory domain-like"/>
    <property type="match status" value="1"/>
</dbReference>
<dbReference type="Pfam" id="PF13715">
    <property type="entry name" value="CarbopepD_reg_2"/>
    <property type="match status" value="1"/>
</dbReference>
<dbReference type="AlphaFoldDB" id="A0A5P2G4Q7"/>
<gene>
    <name evidence="2" type="ORF">E0W69_009100</name>
</gene>
<dbReference type="KEGG" id="arac:E0W69_009100"/>
<proteinExistence type="predicted"/>
<keyword evidence="3" id="KW-1185">Reference proteome</keyword>
<evidence type="ECO:0000259" key="1">
    <source>
        <dbReference type="Pfam" id="PF07715"/>
    </source>
</evidence>
<protein>
    <submittedName>
        <fullName evidence="2">TonB-dependent receptor plug domain-containing protein</fullName>
    </submittedName>
</protein>
<dbReference type="SUPFAM" id="SSF56935">
    <property type="entry name" value="Porins"/>
    <property type="match status" value="1"/>
</dbReference>
<dbReference type="InterPro" id="IPR008969">
    <property type="entry name" value="CarboxyPept-like_regulatory"/>
</dbReference>
<dbReference type="Pfam" id="PF07715">
    <property type="entry name" value="Plug"/>
    <property type="match status" value="1"/>
</dbReference>
<organism evidence="2 3">
    <name type="scientific">Rhizosphaericola mali</name>
    <dbReference type="NCBI Taxonomy" id="2545455"/>
    <lineage>
        <taxon>Bacteria</taxon>
        <taxon>Pseudomonadati</taxon>
        <taxon>Bacteroidota</taxon>
        <taxon>Chitinophagia</taxon>
        <taxon>Chitinophagales</taxon>
        <taxon>Chitinophagaceae</taxon>
        <taxon>Rhizosphaericola</taxon>
    </lineage>
</organism>
<reference evidence="2 3" key="1">
    <citation type="submission" date="2019-09" db="EMBL/GenBank/DDBJ databases">
        <title>Complete genome sequence of Arachidicoccus sp. B3-10 isolated from apple orchard soil.</title>
        <authorList>
            <person name="Kim H.S."/>
            <person name="Han K.-I."/>
            <person name="Suh M.K."/>
            <person name="Lee K.C."/>
            <person name="Eom M.K."/>
            <person name="Kim J.-S."/>
            <person name="Kang S.W."/>
            <person name="Sin Y."/>
            <person name="Lee J.-S."/>
        </authorList>
    </citation>
    <scope>NUCLEOTIDE SEQUENCE [LARGE SCALE GENOMIC DNA]</scope>
    <source>
        <strain evidence="2 3">B3-10</strain>
    </source>
</reference>
<evidence type="ECO:0000313" key="3">
    <source>
        <dbReference type="Proteomes" id="UP000292424"/>
    </source>
</evidence>
<evidence type="ECO:0000313" key="2">
    <source>
        <dbReference type="EMBL" id="QES88802.1"/>
    </source>
</evidence>